<protein>
    <submittedName>
        <fullName evidence="3">CID domain-containing protein</fullName>
    </submittedName>
</protein>
<evidence type="ECO:0000313" key="2">
    <source>
        <dbReference type="Proteomes" id="UP000050741"/>
    </source>
</evidence>
<reference evidence="2" key="1">
    <citation type="submission" date="2013-12" db="EMBL/GenBank/DDBJ databases">
        <authorList>
            <person name="Aslett M."/>
        </authorList>
    </citation>
    <scope>NUCLEOTIDE SEQUENCE [LARGE SCALE GENOMIC DNA]</scope>
    <source>
        <strain evidence="2">Lindley</strain>
    </source>
</reference>
<reference evidence="2" key="2">
    <citation type="submission" date="2014-05" db="EMBL/GenBank/DDBJ databases">
        <title>The genome and life-stage specific transcriptomes of Globodera pallida elucidate key aspects of plant parasitism by a cyst nematode.</title>
        <authorList>
            <person name="Cotton J.A."/>
            <person name="Lilley C.J."/>
            <person name="Jones L.M."/>
            <person name="Kikuchi T."/>
            <person name="Reid A.J."/>
            <person name="Thorpe P."/>
            <person name="Tsai I.J."/>
            <person name="Beasley H."/>
            <person name="Blok V."/>
            <person name="Cock P.J.A."/>
            <person name="Van den Akker S.E."/>
            <person name="Holroyd N."/>
            <person name="Hunt M."/>
            <person name="Mantelin S."/>
            <person name="Naghra H."/>
            <person name="Pain A."/>
            <person name="Palomares-Rius J.E."/>
            <person name="Zarowiecki M."/>
            <person name="Berriman M."/>
            <person name="Jones J.T."/>
            <person name="Urwin P.E."/>
        </authorList>
    </citation>
    <scope>NUCLEOTIDE SEQUENCE [LARGE SCALE GENOMIC DNA]</scope>
    <source>
        <strain evidence="2">Lindley</strain>
    </source>
</reference>
<dbReference type="AlphaFoldDB" id="A0A183CS54"/>
<keyword evidence="2" id="KW-1185">Reference proteome</keyword>
<name>A0A183CS54_GLOPA</name>
<evidence type="ECO:0000256" key="1">
    <source>
        <dbReference type="SAM" id="MobiDB-lite"/>
    </source>
</evidence>
<feature type="region of interest" description="Disordered" evidence="1">
    <location>
        <begin position="116"/>
        <end position="242"/>
    </location>
</feature>
<dbReference type="WBParaSite" id="GPLIN_001571200">
    <property type="protein sequence ID" value="GPLIN_001571200"/>
    <property type="gene ID" value="GPLIN_001571200"/>
</dbReference>
<evidence type="ECO:0000313" key="3">
    <source>
        <dbReference type="WBParaSite" id="GPLIN_001571200"/>
    </source>
</evidence>
<sequence length="242" mass="27338">MASRATSRTRTAEIHDSVAHLAGIFSSSEDGRGRTVPALDIFLRESIPKILEGQQVLAEGMRKLNQRIERLEKVERFVDFWDTPGRMVSQADLVEARDGLSTQIKENHEVIVDSLTDLAREPQRPNPKIKPSDDVFATPNPRRERTAHRSSMRTRTPGPTQHEYSDESVYSFHSRRTSPERVGRDPSTEPRPNRLRTATIKAESPEPTRDWRSTAAPEERKARDPSVRPLASSRRATTAAPT</sequence>
<feature type="compositionally biased region" description="Basic and acidic residues" evidence="1">
    <location>
        <begin position="203"/>
        <end position="226"/>
    </location>
</feature>
<organism evidence="2 3">
    <name type="scientific">Globodera pallida</name>
    <name type="common">Potato cyst nematode worm</name>
    <name type="synonym">Heterodera pallida</name>
    <dbReference type="NCBI Taxonomy" id="36090"/>
    <lineage>
        <taxon>Eukaryota</taxon>
        <taxon>Metazoa</taxon>
        <taxon>Ecdysozoa</taxon>
        <taxon>Nematoda</taxon>
        <taxon>Chromadorea</taxon>
        <taxon>Rhabditida</taxon>
        <taxon>Tylenchina</taxon>
        <taxon>Tylenchomorpha</taxon>
        <taxon>Tylenchoidea</taxon>
        <taxon>Heteroderidae</taxon>
        <taxon>Heteroderinae</taxon>
        <taxon>Globodera</taxon>
    </lineage>
</organism>
<reference evidence="3" key="3">
    <citation type="submission" date="2016-06" db="UniProtKB">
        <authorList>
            <consortium name="WormBaseParasite"/>
        </authorList>
    </citation>
    <scope>IDENTIFICATION</scope>
</reference>
<feature type="compositionally biased region" description="Low complexity" evidence="1">
    <location>
        <begin position="231"/>
        <end position="242"/>
    </location>
</feature>
<proteinExistence type="predicted"/>
<feature type="compositionally biased region" description="Basic and acidic residues" evidence="1">
    <location>
        <begin position="177"/>
        <end position="192"/>
    </location>
</feature>
<accession>A0A183CS54</accession>
<dbReference type="Proteomes" id="UP000050741">
    <property type="component" value="Unassembled WGS sequence"/>
</dbReference>